<dbReference type="Gene3D" id="3.40.710.10">
    <property type="entry name" value="DD-peptidase/beta-lactamase superfamily"/>
    <property type="match status" value="1"/>
</dbReference>
<dbReference type="EMBL" id="LT838813">
    <property type="protein sequence ID" value="SMD42630.1"/>
    <property type="molecule type" value="Genomic_DNA"/>
</dbReference>
<accession>A0A1W2H117</accession>
<dbReference type="OrthoDB" id="9793489at2"/>
<dbReference type="PANTHER" id="PTHR46825">
    <property type="entry name" value="D-ALANYL-D-ALANINE-CARBOXYPEPTIDASE/ENDOPEPTIDASE AMPH"/>
    <property type="match status" value="1"/>
</dbReference>
<evidence type="ECO:0000313" key="3">
    <source>
        <dbReference type="EMBL" id="SMD42630.1"/>
    </source>
</evidence>
<organism evidence="3 4">
    <name type="scientific">Aquiflexum balticum DSM 16537</name>
    <dbReference type="NCBI Taxonomy" id="758820"/>
    <lineage>
        <taxon>Bacteria</taxon>
        <taxon>Pseudomonadati</taxon>
        <taxon>Bacteroidota</taxon>
        <taxon>Cytophagia</taxon>
        <taxon>Cytophagales</taxon>
        <taxon>Cyclobacteriaceae</taxon>
        <taxon>Aquiflexum</taxon>
    </lineage>
</organism>
<dbReference type="AlphaFoldDB" id="A0A1W2H117"/>
<keyword evidence="1" id="KW-0732">Signal</keyword>
<dbReference type="SUPFAM" id="SSF56601">
    <property type="entry name" value="beta-lactamase/transpeptidase-like"/>
    <property type="match status" value="1"/>
</dbReference>
<dbReference type="InterPro" id="IPR012338">
    <property type="entry name" value="Beta-lactam/transpept-like"/>
</dbReference>
<keyword evidence="4" id="KW-1185">Reference proteome</keyword>
<feature type="chain" id="PRO_5012213120" evidence="1">
    <location>
        <begin position="20"/>
        <end position="438"/>
    </location>
</feature>
<feature type="signal peptide" evidence="1">
    <location>
        <begin position="1"/>
        <end position="19"/>
    </location>
</feature>
<protein>
    <submittedName>
        <fullName evidence="3">CubicO group peptidase, beta-lactamase class C family</fullName>
    </submittedName>
</protein>
<dbReference type="PANTHER" id="PTHR46825:SF9">
    <property type="entry name" value="BETA-LACTAMASE-RELATED DOMAIN-CONTAINING PROTEIN"/>
    <property type="match status" value="1"/>
</dbReference>
<sequence length="438" mass="48744">MKKLLTIVLISFIAVAVKAQSFDREKLDTYFETLASNNKLMGSITMANDGKIIYQKAFGYANIDQQIPLSSDSRFRVGSITKMFTAALIFKAIEEGKIQLDQTIDGFFPELKNSEKISISQLMNHRSGIHSFTSDPDYLSWNTTPKSRKSLYTIIIEGGSDFEPGTKADYSNSNYVLLTWILEDVYKEDYADLLSKNITGPLGLENTYLGKKTSTADNEAFSYKFTDKWVKEADTDMSIPLGAGAIVSTTEDLTKFIEGLFAGKIISQSSLNLMQEMKDNFGRGLFKIPFYDKLSYGHTGGIDEFKSMLSYFPEEKFSFAMSVNGGTFDPNQAAIAALSAYFGKDYGIPVFKNITLTTEELERYLGIYSSPSFPLKITISKENNTLVGQATGQPSFVLEAEGNHTFSFSRAGLTLEFNLETEEMTLKQGGGIFVLQKE</sequence>
<reference evidence="4" key="1">
    <citation type="submission" date="2017-04" db="EMBL/GenBank/DDBJ databases">
        <authorList>
            <person name="Varghese N."/>
            <person name="Submissions S."/>
        </authorList>
    </citation>
    <scope>NUCLEOTIDE SEQUENCE [LARGE SCALE GENOMIC DNA]</scope>
    <source>
        <strain evidence="4">DSM 16537</strain>
    </source>
</reference>
<dbReference type="Proteomes" id="UP000192333">
    <property type="component" value="Chromosome I"/>
</dbReference>
<gene>
    <name evidence="3" type="ORF">SAMN00777080_1191</name>
</gene>
<dbReference type="STRING" id="758820.SAMN00777080_1191"/>
<evidence type="ECO:0000313" key="4">
    <source>
        <dbReference type="Proteomes" id="UP000192333"/>
    </source>
</evidence>
<dbReference type="InterPro" id="IPR001466">
    <property type="entry name" value="Beta-lactam-related"/>
</dbReference>
<dbReference type="RefSeq" id="WP_084119411.1">
    <property type="nucleotide sequence ID" value="NZ_LT838813.1"/>
</dbReference>
<evidence type="ECO:0000259" key="2">
    <source>
        <dbReference type="Pfam" id="PF00144"/>
    </source>
</evidence>
<dbReference type="Pfam" id="PF00144">
    <property type="entry name" value="Beta-lactamase"/>
    <property type="match status" value="1"/>
</dbReference>
<proteinExistence type="predicted"/>
<feature type="domain" description="Beta-lactamase-related" evidence="2">
    <location>
        <begin position="43"/>
        <end position="335"/>
    </location>
</feature>
<name>A0A1W2H117_9BACT</name>
<evidence type="ECO:0000256" key="1">
    <source>
        <dbReference type="SAM" id="SignalP"/>
    </source>
</evidence>
<dbReference type="InterPro" id="IPR050491">
    <property type="entry name" value="AmpC-like"/>
</dbReference>